<evidence type="ECO:0000313" key="2">
    <source>
        <dbReference type="Proteomes" id="UP000221250"/>
    </source>
</evidence>
<evidence type="ECO:0000313" key="1">
    <source>
        <dbReference type="EMBL" id="AQT28546.1"/>
    </source>
</evidence>
<reference evidence="1 2" key="1">
    <citation type="submission" date="2017-01" db="EMBL/GenBank/DDBJ databases">
        <authorList>
            <person name="Mah S.A."/>
            <person name="Swanson W.J."/>
            <person name="Moy G.W."/>
            <person name="Vacquier V.D."/>
        </authorList>
    </citation>
    <scope>NUCLEOTIDE SEQUENCE [LARGE SCALE GENOMIC DNA]</scope>
</reference>
<dbReference type="EMBL" id="KY448244">
    <property type="protein sequence ID" value="AQT28546.1"/>
    <property type="molecule type" value="Genomic_DNA"/>
</dbReference>
<dbReference type="Proteomes" id="UP000221250">
    <property type="component" value="Segment"/>
</dbReference>
<keyword evidence="2" id="KW-1185">Reference proteome</keyword>
<sequence length="165" mass="18883">MIGDLARDLAQRFYQGQADLERSQLEFWSHCRISSKINLELPSSITIEYAPRLRDAAKNQMQLAACWSQAVPASADEEFTERLSWAVNEVHQQALSIMFYETRLALANMVVASLAELNKNVQGQYRLSSDLIIIADFIIDPYKNHPQSGDFEKFRKWLTDNSVNV</sequence>
<proteinExistence type="predicted"/>
<accession>A0A1S6L2Z9</accession>
<organism evidence="1 2">
    <name type="scientific">Erwinia phage vB_EamM_Yoloswag</name>
    <dbReference type="NCBI Taxonomy" id="1958956"/>
    <lineage>
        <taxon>Viruses</taxon>
        <taxon>Duplodnaviria</taxon>
        <taxon>Heunggongvirae</taxon>
        <taxon>Uroviricota</taxon>
        <taxon>Caudoviricetes</taxon>
        <taxon>Yoloswagvirus</taxon>
        <taxon>Yoloswagvirus yoloswag</taxon>
    </lineage>
</organism>
<gene>
    <name evidence="1" type="ORF">YOLOSWAG_63</name>
</gene>
<name>A0A1S6L2Z9_9CAUD</name>
<protein>
    <submittedName>
        <fullName evidence="1">Uncharacterized protein</fullName>
    </submittedName>
</protein>